<feature type="compositionally biased region" description="Basic residues" evidence="6">
    <location>
        <begin position="19"/>
        <end position="37"/>
    </location>
</feature>
<dbReference type="PANTHER" id="PTHR31815">
    <property type="entry name" value="AGAP005329-PA"/>
    <property type="match status" value="1"/>
</dbReference>
<feature type="region of interest" description="Disordered" evidence="6">
    <location>
        <begin position="1"/>
        <end position="38"/>
    </location>
</feature>
<comment type="caution">
    <text evidence="8">The sequence shown here is derived from an EMBL/GenBank/DDBJ whole genome shotgun (WGS) entry which is preliminary data.</text>
</comment>
<evidence type="ECO:0000256" key="2">
    <source>
        <dbReference type="ARBA" id="ARBA00005308"/>
    </source>
</evidence>
<reference evidence="8 9" key="1">
    <citation type="journal article" date="2023" name="Mol. Biol. Evol.">
        <title>Genomics of Secondarily Temperate Adaptation in the Only Non-Antarctic Icefish.</title>
        <authorList>
            <person name="Rivera-Colon A.G."/>
            <person name="Rayamajhi N."/>
            <person name="Minhas B.F."/>
            <person name="Madrigal G."/>
            <person name="Bilyk K.T."/>
            <person name="Yoon V."/>
            <person name="Hune M."/>
            <person name="Gregory S."/>
            <person name="Cheng C.H.C."/>
            <person name="Catchen J.M."/>
        </authorList>
    </citation>
    <scope>NUCLEOTIDE SEQUENCE [LARGE SCALE GENOMIC DNA]</scope>
    <source>
        <strain evidence="8">JC2023a</strain>
    </source>
</reference>
<evidence type="ECO:0008006" key="10">
    <source>
        <dbReference type="Google" id="ProtNLM"/>
    </source>
</evidence>
<keyword evidence="9" id="KW-1185">Reference proteome</keyword>
<evidence type="ECO:0000256" key="1">
    <source>
        <dbReference type="ARBA" id="ARBA00004141"/>
    </source>
</evidence>
<feature type="transmembrane region" description="Helical" evidence="7">
    <location>
        <begin position="47"/>
        <end position="66"/>
    </location>
</feature>
<evidence type="ECO:0000313" key="9">
    <source>
        <dbReference type="Proteomes" id="UP001335648"/>
    </source>
</evidence>
<name>A0AAN8GEH4_9TELE</name>
<dbReference type="InterPro" id="IPR018787">
    <property type="entry name" value="DUF2371_TMEM200"/>
</dbReference>
<evidence type="ECO:0000256" key="3">
    <source>
        <dbReference type="ARBA" id="ARBA00022692"/>
    </source>
</evidence>
<dbReference type="GO" id="GO:0016020">
    <property type="term" value="C:membrane"/>
    <property type="evidence" value="ECO:0007669"/>
    <property type="project" value="UniProtKB-SubCell"/>
</dbReference>
<evidence type="ECO:0000313" key="8">
    <source>
        <dbReference type="EMBL" id="KAK5877669.1"/>
    </source>
</evidence>
<proteinExistence type="inferred from homology"/>
<dbReference type="Pfam" id="PF10177">
    <property type="entry name" value="DUF2371"/>
    <property type="match status" value="1"/>
</dbReference>
<dbReference type="EMBL" id="JAULUE010002066">
    <property type="protein sequence ID" value="KAK5877669.1"/>
    <property type="molecule type" value="Genomic_DNA"/>
</dbReference>
<dbReference type="PANTHER" id="PTHR31815:SF2">
    <property type="entry name" value="TRANSMEMBRANE PROTEIN 200C"/>
    <property type="match status" value="1"/>
</dbReference>
<comment type="similarity">
    <text evidence="2">Belongs to the TMEM200 family.</text>
</comment>
<accession>A0AAN8GEH4</accession>
<organism evidence="8 9">
    <name type="scientific">Champsocephalus esox</name>
    <name type="common">pike icefish</name>
    <dbReference type="NCBI Taxonomy" id="159716"/>
    <lineage>
        <taxon>Eukaryota</taxon>
        <taxon>Metazoa</taxon>
        <taxon>Chordata</taxon>
        <taxon>Craniata</taxon>
        <taxon>Vertebrata</taxon>
        <taxon>Euteleostomi</taxon>
        <taxon>Actinopterygii</taxon>
        <taxon>Neopterygii</taxon>
        <taxon>Teleostei</taxon>
        <taxon>Neoteleostei</taxon>
        <taxon>Acanthomorphata</taxon>
        <taxon>Eupercaria</taxon>
        <taxon>Perciformes</taxon>
        <taxon>Notothenioidei</taxon>
        <taxon>Channichthyidae</taxon>
        <taxon>Champsocephalus</taxon>
    </lineage>
</organism>
<evidence type="ECO:0000256" key="5">
    <source>
        <dbReference type="ARBA" id="ARBA00023136"/>
    </source>
</evidence>
<keyword evidence="4 7" id="KW-1133">Transmembrane helix</keyword>
<sequence length="106" mass="11597">MITTGGLLRINRRQDSLRSKSHKAHPHKKKKKKKKKRNEVVVVKGKLQLVSVSAFVAALGIMVLLGGRRHGSSRVLASGRTVLQHSATGGRCHGLRILQQPITCSC</sequence>
<comment type="subcellular location">
    <subcellularLocation>
        <location evidence="1">Membrane</location>
        <topology evidence="1">Multi-pass membrane protein</topology>
    </subcellularLocation>
</comment>
<evidence type="ECO:0000256" key="6">
    <source>
        <dbReference type="SAM" id="MobiDB-lite"/>
    </source>
</evidence>
<keyword evidence="5 7" id="KW-0472">Membrane</keyword>
<evidence type="ECO:0000256" key="4">
    <source>
        <dbReference type="ARBA" id="ARBA00022989"/>
    </source>
</evidence>
<keyword evidence="3 7" id="KW-0812">Transmembrane</keyword>
<dbReference type="AlphaFoldDB" id="A0AAN8GEH4"/>
<protein>
    <recommendedName>
        <fullName evidence="10">Transmembrane protein</fullName>
    </recommendedName>
</protein>
<dbReference type="Proteomes" id="UP001335648">
    <property type="component" value="Unassembled WGS sequence"/>
</dbReference>
<gene>
    <name evidence="8" type="ORF">CesoFtcFv8_025152</name>
</gene>
<evidence type="ECO:0000256" key="7">
    <source>
        <dbReference type="SAM" id="Phobius"/>
    </source>
</evidence>